<dbReference type="AlphaFoldDB" id="A0A644YGV9"/>
<dbReference type="EMBL" id="VSSQ01005091">
    <property type="protein sequence ID" value="MPM27805.1"/>
    <property type="molecule type" value="Genomic_DNA"/>
</dbReference>
<name>A0A644YGV9_9ZZZZ</name>
<comment type="caution">
    <text evidence="1">The sequence shown here is derived from an EMBL/GenBank/DDBJ whole genome shotgun (WGS) entry which is preliminary data.</text>
</comment>
<proteinExistence type="predicted"/>
<accession>A0A644YGV9</accession>
<sequence>MVFQINIVYADKRCIIEYFTFGIVARFCEYGYADCFRFKFRNHAAHTIDGASTFEEIIDDQNFGTAGQTAFGQFHFFYSI</sequence>
<protein>
    <submittedName>
        <fullName evidence="1">Uncharacterized protein</fullName>
    </submittedName>
</protein>
<gene>
    <name evidence="1" type="ORF">SDC9_74319</name>
</gene>
<organism evidence="1">
    <name type="scientific">bioreactor metagenome</name>
    <dbReference type="NCBI Taxonomy" id="1076179"/>
    <lineage>
        <taxon>unclassified sequences</taxon>
        <taxon>metagenomes</taxon>
        <taxon>ecological metagenomes</taxon>
    </lineage>
</organism>
<reference evidence="1" key="1">
    <citation type="submission" date="2019-08" db="EMBL/GenBank/DDBJ databases">
        <authorList>
            <person name="Kucharzyk K."/>
            <person name="Murdoch R.W."/>
            <person name="Higgins S."/>
            <person name="Loffler F."/>
        </authorList>
    </citation>
    <scope>NUCLEOTIDE SEQUENCE</scope>
</reference>
<evidence type="ECO:0000313" key="1">
    <source>
        <dbReference type="EMBL" id="MPM27805.1"/>
    </source>
</evidence>